<dbReference type="EMBL" id="KQ994654">
    <property type="protein sequence ID" value="KZV47777.1"/>
    <property type="molecule type" value="Genomic_DNA"/>
</dbReference>
<proteinExistence type="predicted"/>
<evidence type="ECO:0000256" key="1">
    <source>
        <dbReference type="SAM" id="Coils"/>
    </source>
</evidence>
<keyword evidence="1" id="KW-0175">Coiled coil</keyword>
<feature type="coiled-coil region" evidence="1">
    <location>
        <begin position="39"/>
        <end position="70"/>
    </location>
</feature>
<sequence length="170" mass="19326">MSWGGEVVKRLTRTHRAVNDTHRSFDEAMAQHSELVAGHEELEALRAQEQRAAEAHKKDLEAQLAAEKAAREVGQLKSEAIHAWDLSNEEFLQSYEFDTLCAKKDLRYFKDGFSGCLAQFRANGYSEEEHPASFLDTKKAFYGDARRRRRGGRGGTGQRRCYSPELPPPR</sequence>
<keyword evidence="4" id="KW-1185">Reference proteome</keyword>
<feature type="region of interest" description="Disordered" evidence="2">
    <location>
        <begin position="145"/>
        <end position="170"/>
    </location>
</feature>
<name>A0A2Z7CP92_9LAMI</name>
<protein>
    <submittedName>
        <fullName evidence="3">Synaptonemal complex protein 1-like</fullName>
    </submittedName>
</protein>
<evidence type="ECO:0000313" key="4">
    <source>
        <dbReference type="Proteomes" id="UP000250235"/>
    </source>
</evidence>
<dbReference type="Proteomes" id="UP000250235">
    <property type="component" value="Unassembled WGS sequence"/>
</dbReference>
<evidence type="ECO:0000313" key="3">
    <source>
        <dbReference type="EMBL" id="KZV47777.1"/>
    </source>
</evidence>
<accession>A0A2Z7CP92</accession>
<evidence type="ECO:0000256" key="2">
    <source>
        <dbReference type="SAM" id="MobiDB-lite"/>
    </source>
</evidence>
<reference evidence="3 4" key="1">
    <citation type="journal article" date="2015" name="Proc. Natl. Acad. Sci. U.S.A.">
        <title>The resurrection genome of Boea hygrometrica: A blueprint for survival of dehydration.</title>
        <authorList>
            <person name="Xiao L."/>
            <person name="Yang G."/>
            <person name="Zhang L."/>
            <person name="Yang X."/>
            <person name="Zhao S."/>
            <person name="Ji Z."/>
            <person name="Zhou Q."/>
            <person name="Hu M."/>
            <person name="Wang Y."/>
            <person name="Chen M."/>
            <person name="Xu Y."/>
            <person name="Jin H."/>
            <person name="Xiao X."/>
            <person name="Hu G."/>
            <person name="Bao F."/>
            <person name="Hu Y."/>
            <person name="Wan P."/>
            <person name="Li L."/>
            <person name="Deng X."/>
            <person name="Kuang T."/>
            <person name="Xiang C."/>
            <person name="Zhu J.K."/>
            <person name="Oliver M.J."/>
            <person name="He Y."/>
        </authorList>
    </citation>
    <scope>NUCLEOTIDE SEQUENCE [LARGE SCALE GENOMIC DNA]</scope>
    <source>
        <strain evidence="4">cv. XS01</strain>
    </source>
</reference>
<dbReference type="AlphaFoldDB" id="A0A2Z7CP92"/>
<gene>
    <name evidence="3" type="ORF">F511_41292</name>
</gene>
<organism evidence="3 4">
    <name type="scientific">Dorcoceras hygrometricum</name>
    <dbReference type="NCBI Taxonomy" id="472368"/>
    <lineage>
        <taxon>Eukaryota</taxon>
        <taxon>Viridiplantae</taxon>
        <taxon>Streptophyta</taxon>
        <taxon>Embryophyta</taxon>
        <taxon>Tracheophyta</taxon>
        <taxon>Spermatophyta</taxon>
        <taxon>Magnoliopsida</taxon>
        <taxon>eudicotyledons</taxon>
        <taxon>Gunneridae</taxon>
        <taxon>Pentapetalae</taxon>
        <taxon>asterids</taxon>
        <taxon>lamiids</taxon>
        <taxon>Lamiales</taxon>
        <taxon>Gesneriaceae</taxon>
        <taxon>Didymocarpoideae</taxon>
        <taxon>Trichosporeae</taxon>
        <taxon>Loxocarpinae</taxon>
        <taxon>Dorcoceras</taxon>
    </lineage>
</organism>